<gene>
    <name evidence="1" type="ORF">MONAX_5E013107</name>
</gene>
<reference evidence="1" key="1">
    <citation type="submission" date="2019-04" db="EMBL/GenBank/DDBJ databases">
        <authorList>
            <person name="Alioto T."/>
            <person name="Alioto T."/>
        </authorList>
    </citation>
    <scope>NUCLEOTIDE SEQUENCE [LARGE SCALE GENOMIC DNA]</scope>
</reference>
<keyword evidence="2" id="KW-1185">Reference proteome</keyword>
<accession>A0A5E4BQM6</accession>
<organism evidence="1 2">
    <name type="scientific">Marmota monax</name>
    <name type="common">Woodchuck</name>
    <dbReference type="NCBI Taxonomy" id="9995"/>
    <lineage>
        <taxon>Eukaryota</taxon>
        <taxon>Metazoa</taxon>
        <taxon>Chordata</taxon>
        <taxon>Craniata</taxon>
        <taxon>Vertebrata</taxon>
        <taxon>Euteleostomi</taxon>
        <taxon>Mammalia</taxon>
        <taxon>Eutheria</taxon>
        <taxon>Euarchontoglires</taxon>
        <taxon>Glires</taxon>
        <taxon>Rodentia</taxon>
        <taxon>Sciuromorpha</taxon>
        <taxon>Sciuridae</taxon>
        <taxon>Xerinae</taxon>
        <taxon>Marmotini</taxon>
        <taxon>Marmota</taxon>
    </lineage>
</organism>
<evidence type="ECO:0000313" key="1">
    <source>
        <dbReference type="EMBL" id="VTJ71735.1"/>
    </source>
</evidence>
<comment type="caution">
    <text evidence="1">The sequence shown here is derived from an EMBL/GenBank/DDBJ whole genome shotgun (WGS) entry which is preliminary data.</text>
</comment>
<protein>
    <submittedName>
        <fullName evidence="1">Uncharacterized protein</fullName>
    </submittedName>
</protein>
<dbReference type="AlphaFoldDB" id="A0A5E4BQM6"/>
<evidence type="ECO:0000313" key="2">
    <source>
        <dbReference type="Proteomes" id="UP000335636"/>
    </source>
</evidence>
<name>A0A5E4BQM6_MARMO</name>
<feature type="non-terminal residue" evidence="1">
    <location>
        <position position="1"/>
    </location>
</feature>
<dbReference type="EMBL" id="CABDUW010000582">
    <property type="protein sequence ID" value="VTJ71735.1"/>
    <property type="molecule type" value="Genomic_DNA"/>
</dbReference>
<dbReference type="Proteomes" id="UP000335636">
    <property type="component" value="Unassembled WGS sequence"/>
</dbReference>
<proteinExistence type="predicted"/>
<sequence length="64" mass="7305">ASPHRVPFTGFAPFLFSGWSFRSSNYNQNNIFRSSCPWRLINPRFCEVETAATAFTSSQINQTN</sequence>